<organism evidence="5 6">
    <name type="scientific">Puniceicoccus vermicola</name>
    <dbReference type="NCBI Taxonomy" id="388746"/>
    <lineage>
        <taxon>Bacteria</taxon>
        <taxon>Pseudomonadati</taxon>
        <taxon>Verrucomicrobiota</taxon>
        <taxon>Opitutia</taxon>
        <taxon>Puniceicoccales</taxon>
        <taxon>Puniceicoccaceae</taxon>
        <taxon>Puniceicoccus</taxon>
    </lineage>
</organism>
<dbReference type="Pfam" id="PF09084">
    <property type="entry name" value="NMT1"/>
    <property type="match status" value="1"/>
</dbReference>
<evidence type="ECO:0000313" key="5">
    <source>
        <dbReference type="EMBL" id="MBC2603735.1"/>
    </source>
</evidence>
<evidence type="ECO:0000259" key="4">
    <source>
        <dbReference type="Pfam" id="PF09084"/>
    </source>
</evidence>
<accession>A0A7X1B3I0</accession>
<evidence type="ECO:0000256" key="2">
    <source>
        <dbReference type="ARBA" id="ARBA00010742"/>
    </source>
</evidence>
<comment type="subcellular location">
    <subcellularLocation>
        <location evidence="1">Periplasm</location>
    </subcellularLocation>
</comment>
<evidence type="ECO:0000256" key="3">
    <source>
        <dbReference type="ARBA" id="ARBA00022729"/>
    </source>
</evidence>
<comment type="caution">
    <text evidence="5">The sequence shown here is derived from an EMBL/GenBank/DDBJ whole genome shotgun (WGS) entry which is preliminary data.</text>
</comment>
<comment type="similarity">
    <text evidence="2">Belongs to the bacterial solute-binding protein SsuA/TauA family.</text>
</comment>
<protein>
    <submittedName>
        <fullName evidence="5">ABC transporter substrate-binding protein</fullName>
    </submittedName>
</protein>
<feature type="domain" description="SsuA/THI5-like" evidence="4">
    <location>
        <begin position="25"/>
        <end position="232"/>
    </location>
</feature>
<dbReference type="PANTHER" id="PTHR30024">
    <property type="entry name" value="ALIPHATIC SULFONATES-BINDING PROTEIN-RELATED"/>
    <property type="match status" value="1"/>
</dbReference>
<proteinExistence type="inferred from homology"/>
<dbReference type="AlphaFoldDB" id="A0A7X1B3I0"/>
<dbReference type="InterPro" id="IPR015168">
    <property type="entry name" value="SsuA/THI5"/>
</dbReference>
<gene>
    <name evidence="5" type="ORF">H5P30_18305</name>
</gene>
<keyword evidence="3" id="KW-0732">Signal</keyword>
<sequence length="329" mass="36012">MGNALLGADKSTVKVSLFSWPGYGFWYIAKEKNLAPDIDFDIQIIEDPYESFGQMTAGRIDISSSTSEYGPIAADAKNGIKLVAFTNPSTGTDKIILAPGEESAKGLKGKSVAVLEGGLTQVFMALWLEKNGVKYDEVSYVNVIMDDAVAAMVSGEVAAGEFWEPFGGAVRDALSGTKVMATSSEKEWLETGLLGDGMYMSTQFIEENPEVAKKAMKAYWDAVDWWRENPDKGNKIIAKAIRFKVSDVEEILGNSPEPMSAGIYCFNMEEAAQYMGLAKGTPPLGLKNGQIQEHWDILSEWWKKFGFTKAKYPIEAGVSFEPLKSLVSE</sequence>
<evidence type="ECO:0000313" key="6">
    <source>
        <dbReference type="Proteomes" id="UP000525652"/>
    </source>
</evidence>
<dbReference type="Gene3D" id="3.40.190.10">
    <property type="entry name" value="Periplasmic binding protein-like II"/>
    <property type="match status" value="2"/>
</dbReference>
<evidence type="ECO:0000256" key="1">
    <source>
        <dbReference type="ARBA" id="ARBA00004418"/>
    </source>
</evidence>
<dbReference type="SUPFAM" id="SSF53850">
    <property type="entry name" value="Periplasmic binding protein-like II"/>
    <property type="match status" value="1"/>
</dbReference>
<dbReference type="EMBL" id="JACHVA010000131">
    <property type="protein sequence ID" value="MBC2603735.1"/>
    <property type="molecule type" value="Genomic_DNA"/>
</dbReference>
<reference evidence="5 6" key="1">
    <citation type="submission" date="2020-07" db="EMBL/GenBank/DDBJ databases">
        <authorList>
            <person name="Feng X."/>
        </authorList>
    </citation>
    <scope>NUCLEOTIDE SEQUENCE [LARGE SCALE GENOMIC DNA]</scope>
    <source>
        <strain evidence="5 6">JCM14086</strain>
    </source>
</reference>
<dbReference type="PANTHER" id="PTHR30024:SF47">
    <property type="entry name" value="TAURINE-BINDING PERIPLASMIC PROTEIN"/>
    <property type="match status" value="1"/>
</dbReference>
<dbReference type="Proteomes" id="UP000525652">
    <property type="component" value="Unassembled WGS sequence"/>
</dbReference>
<dbReference type="GO" id="GO:0042597">
    <property type="term" value="C:periplasmic space"/>
    <property type="evidence" value="ECO:0007669"/>
    <property type="project" value="UniProtKB-SubCell"/>
</dbReference>
<name>A0A7X1B3I0_9BACT</name>
<keyword evidence="6" id="KW-1185">Reference proteome</keyword>